<dbReference type="Gramene" id="TKW02291">
    <property type="protein sequence ID" value="TKW02291"/>
    <property type="gene ID" value="SEVIR_8G235700v2"/>
</dbReference>
<gene>
    <name evidence="3" type="ORF">SEVIR_8G235700v2</name>
</gene>
<dbReference type="OMA" id="ELEWWRI"/>
<dbReference type="CDD" id="cd21037">
    <property type="entry name" value="MLKL_NTD"/>
    <property type="match status" value="1"/>
</dbReference>
<dbReference type="Gramene" id="TKW02307">
    <property type="protein sequence ID" value="TKW02307"/>
    <property type="gene ID" value="SEVIR_8G235700v2"/>
</dbReference>
<sequence length="456" mass="50449">MADIALGSAVRVVNVALAIKTAVDTAKQNKKDCVEIGKLAALVNSHTERLKKKTEAMADPAMRDALEAMADCLDDALLLIAKCNGKCFLLRYLKASDMSKQLRRANDEISKKMLLGIFATCVDTNIALGQRSQYAGQAENPRSSQPRTDQASRPGVTKNDKGKTMVATVRRAESDPLSGIAQFSLSQLEAATNDFSEDSYDKRGYYKGVLLHNGLDVVAAIKKFSVSNDLELQHELSIRAKLQHRNIVKLLGYAKVEERPCFLVEEYMPNAKSLESIINGMSPTSRLDWPSCFKIIQGIAKGLHYLHKQWVLYMDLKPASILVRSDMDPVIVNFGLSVVLDGDDDTIPGDALAGTLGYVAPEKIRRANVSLKSDVFSFGVILLEMITGRRVSPFDDLPEWSSIEMIRSMKGLFDPALADESQLMKINRCREVGLKCIEWDPKCRPTMADVLEMLNS</sequence>
<dbReference type="Pfam" id="PF00069">
    <property type="entry name" value="Pkinase"/>
    <property type="match status" value="1"/>
</dbReference>
<dbReference type="PANTHER" id="PTHR27006">
    <property type="entry name" value="PROMASTIGOTE SURFACE ANTIGEN PROTEIN PSA"/>
    <property type="match status" value="1"/>
</dbReference>
<dbReference type="PANTHER" id="PTHR27006:SF601">
    <property type="entry name" value="PROTEIN KINASE DOMAIN-CONTAINING PROTEIN"/>
    <property type="match status" value="1"/>
</dbReference>
<dbReference type="Gene3D" id="1.20.930.20">
    <property type="entry name" value="Adaptor protein Cbl, N-terminal domain"/>
    <property type="match status" value="1"/>
</dbReference>
<dbReference type="EMBL" id="CM016559">
    <property type="protein sequence ID" value="TKW02307.1"/>
    <property type="molecule type" value="Genomic_DNA"/>
</dbReference>
<dbReference type="InterPro" id="IPR000719">
    <property type="entry name" value="Prot_kinase_dom"/>
</dbReference>
<dbReference type="Gramene" id="TKW02299">
    <property type="protein sequence ID" value="TKW02299"/>
    <property type="gene ID" value="SEVIR_8G235700v2"/>
</dbReference>
<name>A0A4U6TNZ7_SETVI</name>
<dbReference type="GO" id="GO:0005524">
    <property type="term" value="F:ATP binding"/>
    <property type="evidence" value="ECO:0007669"/>
    <property type="project" value="InterPro"/>
</dbReference>
<keyword evidence="4" id="KW-1185">Reference proteome</keyword>
<feature type="region of interest" description="Disordered" evidence="1">
    <location>
        <begin position="133"/>
        <end position="163"/>
    </location>
</feature>
<dbReference type="PROSITE" id="PS50011">
    <property type="entry name" value="PROTEIN_KINASE_DOM"/>
    <property type="match status" value="1"/>
</dbReference>
<dbReference type="InterPro" id="IPR036537">
    <property type="entry name" value="Adaptor_Cbl_N_dom_sf"/>
</dbReference>
<dbReference type="Proteomes" id="UP000298652">
    <property type="component" value="Chromosome 8"/>
</dbReference>
<reference evidence="3 4" key="1">
    <citation type="submission" date="2019-03" db="EMBL/GenBank/DDBJ databases">
        <title>WGS assembly of Setaria viridis.</title>
        <authorList>
            <person name="Huang P."/>
            <person name="Jenkins J."/>
            <person name="Grimwood J."/>
            <person name="Barry K."/>
            <person name="Healey A."/>
            <person name="Mamidi S."/>
            <person name="Sreedasyam A."/>
            <person name="Shu S."/>
            <person name="Feldman M."/>
            <person name="Wu J."/>
            <person name="Yu Y."/>
            <person name="Chen C."/>
            <person name="Johnson J."/>
            <person name="Rokhsar D."/>
            <person name="Baxter I."/>
            <person name="Schmutz J."/>
            <person name="Brutnell T."/>
            <person name="Kellogg E."/>
        </authorList>
    </citation>
    <scope>NUCLEOTIDE SEQUENCE [LARGE SCALE GENOMIC DNA]</scope>
    <source>
        <strain evidence="4">cv. A10</strain>
    </source>
</reference>
<evidence type="ECO:0000313" key="4">
    <source>
        <dbReference type="Proteomes" id="UP000298652"/>
    </source>
</evidence>
<organism evidence="3 4">
    <name type="scientific">Setaria viridis</name>
    <name type="common">Green bristlegrass</name>
    <name type="synonym">Setaria italica subsp. viridis</name>
    <dbReference type="NCBI Taxonomy" id="4556"/>
    <lineage>
        <taxon>Eukaryota</taxon>
        <taxon>Viridiplantae</taxon>
        <taxon>Streptophyta</taxon>
        <taxon>Embryophyta</taxon>
        <taxon>Tracheophyta</taxon>
        <taxon>Spermatophyta</taxon>
        <taxon>Magnoliopsida</taxon>
        <taxon>Liliopsida</taxon>
        <taxon>Poales</taxon>
        <taxon>Poaceae</taxon>
        <taxon>PACMAD clade</taxon>
        <taxon>Panicoideae</taxon>
        <taxon>Panicodae</taxon>
        <taxon>Paniceae</taxon>
        <taxon>Cenchrinae</taxon>
        <taxon>Setaria</taxon>
    </lineage>
</organism>
<feature type="compositionally biased region" description="Polar residues" evidence="1">
    <location>
        <begin position="133"/>
        <end position="151"/>
    </location>
</feature>
<feature type="domain" description="Protein kinase" evidence="2">
    <location>
        <begin position="195"/>
        <end position="456"/>
    </location>
</feature>
<dbReference type="EMBL" id="CM016559">
    <property type="protein sequence ID" value="TKW02291.1"/>
    <property type="molecule type" value="Genomic_DNA"/>
</dbReference>
<dbReference type="Gene3D" id="1.10.510.10">
    <property type="entry name" value="Transferase(Phosphotransferase) domain 1"/>
    <property type="match status" value="1"/>
</dbReference>
<dbReference type="InterPro" id="IPR059179">
    <property type="entry name" value="MLKL-like_MCAfunc"/>
</dbReference>
<dbReference type="EMBL" id="CM016559">
    <property type="protein sequence ID" value="TKW02299.1"/>
    <property type="molecule type" value="Genomic_DNA"/>
</dbReference>
<dbReference type="GO" id="GO:0007166">
    <property type="term" value="P:cell surface receptor signaling pathway"/>
    <property type="evidence" value="ECO:0007669"/>
    <property type="project" value="InterPro"/>
</dbReference>
<dbReference type="InterPro" id="IPR011009">
    <property type="entry name" value="Kinase-like_dom_sf"/>
</dbReference>
<accession>A0A4U6TNZ7</accession>
<dbReference type="Gene3D" id="3.30.200.20">
    <property type="entry name" value="Phosphorylase Kinase, domain 1"/>
    <property type="match status" value="1"/>
</dbReference>
<dbReference type="AlphaFoldDB" id="A0A4U6TNZ7"/>
<evidence type="ECO:0000256" key="1">
    <source>
        <dbReference type="SAM" id="MobiDB-lite"/>
    </source>
</evidence>
<dbReference type="SUPFAM" id="SSF56112">
    <property type="entry name" value="Protein kinase-like (PK-like)"/>
    <property type="match status" value="1"/>
</dbReference>
<protein>
    <recommendedName>
        <fullName evidence="2">Protein kinase domain-containing protein</fullName>
    </recommendedName>
</protein>
<dbReference type="GO" id="GO:0004672">
    <property type="term" value="F:protein kinase activity"/>
    <property type="evidence" value="ECO:0007669"/>
    <property type="project" value="InterPro"/>
</dbReference>
<proteinExistence type="predicted"/>
<evidence type="ECO:0000259" key="2">
    <source>
        <dbReference type="PROSITE" id="PS50011"/>
    </source>
</evidence>
<evidence type="ECO:0000313" key="3">
    <source>
        <dbReference type="EMBL" id="TKW02299.1"/>
    </source>
</evidence>